<protein>
    <recommendedName>
        <fullName evidence="7">von Willebrand factor A domain-containing protein 8</fullName>
    </recommendedName>
</protein>
<dbReference type="InterPro" id="IPR002035">
    <property type="entry name" value="VWF_A"/>
</dbReference>
<dbReference type="GO" id="GO:0005739">
    <property type="term" value="C:mitochondrion"/>
    <property type="evidence" value="ECO:0007669"/>
    <property type="project" value="UniProtKB-SubCell"/>
</dbReference>
<evidence type="ECO:0000259" key="9">
    <source>
        <dbReference type="PROSITE" id="PS50234"/>
    </source>
</evidence>
<gene>
    <name evidence="10" type="ORF">MGAL_10B043126</name>
</gene>
<evidence type="ECO:0000256" key="2">
    <source>
        <dbReference type="ARBA" id="ARBA00022741"/>
    </source>
</evidence>
<evidence type="ECO:0000256" key="8">
    <source>
        <dbReference type="SAM" id="MobiDB-lite"/>
    </source>
</evidence>
<evidence type="ECO:0000256" key="6">
    <source>
        <dbReference type="ARBA" id="ARBA00055988"/>
    </source>
</evidence>
<keyword evidence="2" id="KW-0547">Nucleotide-binding</keyword>
<comment type="subcellular location">
    <subcellularLocation>
        <location evidence="1">Mitochondrion</location>
    </subcellularLocation>
</comment>
<comment type="function">
    <text evidence="6">Exhibits ATPase activity in vitro.</text>
</comment>
<keyword evidence="5" id="KW-0496">Mitochondrion</keyword>
<evidence type="ECO:0000313" key="11">
    <source>
        <dbReference type="Proteomes" id="UP000596742"/>
    </source>
</evidence>
<dbReference type="SMART" id="SM00327">
    <property type="entry name" value="VWA"/>
    <property type="match status" value="1"/>
</dbReference>
<dbReference type="OrthoDB" id="5186at2759"/>
<evidence type="ECO:0000256" key="7">
    <source>
        <dbReference type="ARBA" id="ARBA00070377"/>
    </source>
</evidence>
<dbReference type="Gene3D" id="3.40.50.410">
    <property type="entry name" value="von Willebrand factor, type A domain"/>
    <property type="match status" value="1"/>
</dbReference>
<dbReference type="InterPro" id="IPR039891">
    <property type="entry name" value="VWA8"/>
</dbReference>
<dbReference type="PANTHER" id="PTHR21610:SF9">
    <property type="entry name" value="VON WILLEBRAND FACTOR A DOMAIN-CONTAINING PROTEIN 8"/>
    <property type="match status" value="1"/>
</dbReference>
<dbReference type="PANTHER" id="PTHR21610">
    <property type="entry name" value="VON WILLEBRAND FACTOR A DOMAIN-CONTAINING PROTEIN 8"/>
    <property type="match status" value="1"/>
</dbReference>
<organism evidence="10 11">
    <name type="scientific">Mytilus galloprovincialis</name>
    <name type="common">Mediterranean mussel</name>
    <dbReference type="NCBI Taxonomy" id="29158"/>
    <lineage>
        <taxon>Eukaryota</taxon>
        <taxon>Metazoa</taxon>
        <taxon>Spiralia</taxon>
        <taxon>Lophotrochozoa</taxon>
        <taxon>Mollusca</taxon>
        <taxon>Bivalvia</taxon>
        <taxon>Autobranchia</taxon>
        <taxon>Pteriomorphia</taxon>
        <taxon>Mytilida</taxon>
        <taxon>Mytiloidea</taxon>
        <taxon>Mytilidae</taxon>
        <taxon>Mytilinae</taxon>
        <taxon>Mytilus</taxon>
    </lineage>
</organism>
<evidence type="ECO:0000256" key="3">
    <source>
        <dbReference type="ARBA" id="ARBA00022840"/>
    </source>
</evidence>
<dbReference type="InterPro" id="IPR036465">
    <property type="entry name" value="vWFA_dom_sf"/>
</dbReference>
<reference evidence="10" key="1">
    <citation type="submission" date="2018-11" db="EMBL/GenBank/DDBJ databases">
        <authorList>
            <person name="Alioto T."/>
            <person name="Alioto T."/>
        </authorList>
    </citation>
    <scope>NUCLEOTIDE SEQUENCE</scope>
</reference>
<name>A0A8B6DXY2_MYTGA</name>
<evidence type="ECO:0000256" key="4">
    <source>
        <dbReference type="ARBA" id="ARBA00022946"/>
    </source>
</evidence>
<evidence type="ECO:0000256" key="1">
    <source>
        <dbReference type="ARBA" id="ARBA00004173"/>
    </source>
</evidence>
<dbReference type="SUPFAM" id="SSF52540">
    <property type="entry name" value="P-loop containing nucleoside triphosphate hydrolases"/>
    <property type="match status" value="3"/>
</dbReference>
<dbReference type="Pfam" id="PF07728">
    <property type="entry name" value="AAA_5"/>
    <property type="match status" value="3"/>
</dbReference>
<dbReference type="SUPFAM" id="SSF53300">
    <property type="entry name" value="vWA-like"/>
    <property type="match status" value="1"/>
</dbReference>
<feature type="compositionally biased region" description="Basic and acidic residues" evidence="8">
    <location>
        <begin position="1511"/>
        <end position="1535"/>
    </location>
</feature>
<dbReference type="FunFam" id="3.40.50.300:FF:000663">
    <property type="entry name" value="von Willebrand factor A domain containing 8"/>
    <property type="match status" value="1"/>
</dbReference>
<accession>A0A8B6DXY2</accession>
<keyword evidence="4" id="KW-0809">Transit peptide</keyword>
<dbReference type="InterPro" id="IPR011704">
    <property type="entry name" value="ATPase_dyneun-rel_AAA"/>
</dbReference>
<evidence type="ECO:0000256" key="5">
    <source>
        <dbReference type="ARBA" id="ARBA00023128"/>
    </source>
</evidence>
<keyword evidence="3" id="KW-0067">ATP-binding</keyword>
<dbReference type="GO" id="GO:0016887">
    <property type="term" value="F:ATP hydrolysis activity"/>
    <property type="evidence" value="ECO:0007669"/>
    <property type="project" value="InterPro"/>
</dbReference>
<keyword evidence="11" id="KW-1185">Reference proteome</keyword>
<dbReference type="FunFam" id="3.40.50.300:FF:000587">
    <property type="entry name" value="von Willebrand factor A domain containing 8"/>
    <property type="match status" value="1"/>
</dbReference>
<dbReference type="InterPro" id="IPR027417">
    <property type="entry name" value="P-loop_NTPase"/>
</dbReference>
<dbReference type="PROSITE" id="PS50234">
    <property type="entry name" value="VWFA"/>
    <property type="match status" value="1"/>
</dbReference>
<dbReference type="GO" id="GO:0005524">
    <property type="term" value="F:ATP binding"/>
    <property type="evidence" value="ECO:0007669"/>
    <property type="project" value="UniProtKB-KW"/>
</dbReference>
<comment type="caution">
    <text evidence="10">The sequence shown here is derived from an EMBL/GenBank/DDBJ whole genome shotgun (WGS) entry which is preliminary data.</text>
</comment>
<dbReference type="Gene3D" id="3.40.50.300">
    <property type="entry name" value="P-loop containing nucleotide triphosphate hydrolases"/>
    <property type="match status" value="3"/>
</dbReference>
<sequence length="1885" mass="211055">MFQVARMSVERSIRRLQVLSGTLKGNYGRPGCEFLSIRNCSSSSGKSSVSIGEVSINVKDAINPELVPSKYLDKDSPQSILRHLQWIMQKDSLGQDIFLIGSPGPLRRQVAMMYLQLTNREGEYIALSRDTTESDIKQRREIHSGNAFYLDQCAVRAATHGRILLLEGIEKAERNVLPILNNLLENREMQLDDGRFLVAAERYDKLLEDHSKEELDQLKLVRVNERFRVIALGHPVPKYKGNPLDPPLRSRFQARDIHSPTFKEMMQSLQDELHNIPTNQLSQVLSFATAVLTKESNTLGLPDFPISNISSIAKILNTAPDTNIYNLIQRLYPYDVMLGKEGQTAVKQLLTKFELLGKNDLSKKTEEISPPVASNDQASVILNDKTKLSVTVGTKPLNRTGKESFVPTPYLDNMLAEMIQSHMVGDFCIVGPRGSGKSAIVEQFAEMLGYHVEPIMLYQDMTSRDLLQQRHTLPNGDTTWRMSPLLTAAIEGNLAVLDGVHRINQGSFGVLHRLIHDRELQLFDGTRLLRQDRFLEIKEKTGETTEELSAKGIHPIHPSFRIIALAEPPVTGSGTQQWITPEMLTMFLFHNQRRLSKQEEMQVIQSVVKDCPDLTKLFAFVHQLRSSTDPAMNSVASSLSTRQLLRIAKRLAAFPSKDFHNVVQKACLARFLPRLPKVSLDQALEAADIRKDQQNLDYSDKDMTCEVKEGRLRIGRTSIPLYNPENRTKVPDILFYENHQHLMVMEDMMKDFLLGEHLLLVGNQGVGKNKIVDRFLQLLNRPREYIQLHRDTTVQTLTLQPTVKDGIIIFEDSPLVRAVKEGHVLVVDEADKALTHVTCILKTLVESGEMHLGDGRRIVPHNSGLKPSAELILSHPDFRMIVLANRPGFPFLGNDFFGALGDIFSCHAINNPDMESEMEMLKQYGPDVPEGTLRKLVQAFGELRDLADQGLIAYPYSTREIVNMVKHLQMYPDEGLTAVVRNVFDFDSYNNELKETIVKTMQKHGIPFGATEAVVNLARLMPLPKFELKGQLQISSQGDRKHTALMTLPMETTNVSMRGPIEIAIQKFKLEKEESRSTTFSEQEAFWSLPMNETTVISDIAVTKAENRSQGKGSSDIIHIATANPVGLFTLNPRTSEAGFIDMYDLFPGVAGSYRPRVKLAPLAEPLDDNLLVHEEVANVLLSINYERGEVVRISSSSLPETQIEKRMFPSKPVQNPNQFKMLPSTLPNSKGTVIFFKQGGDEIVAFTGPHTHCISLPVNIEDVLQVGDNKWTVTATDNKKYLIHLNADNDFIFSHIDEQNIDLKLLASAPLPLSDVQLSKSLDKPTTGPNRVVVTPTSYATILSGFPDSSSIEVFSVPRTPLANNSLSGKIDPMLGLLGKPSSSASASQSKGAILHLPNSGQIVRSIPPWKVPENVYEKDQKPRDASGFLEITDVVNRTLRYIPVPGATRTSPYTSWLYDISDSSVLMAPASNDGLVTVDTGGCIRMWETALVNIERSLEEWRRMIGHGDDKPLQVTYDKESDRKADNPKHGKTDPTGAAHHGGNTWAGGTGGSNTAGLGGFGGPYRLDGGHNKVYQVPQWQKDQVPEEVKKAAREMAQKAFKERLKEINMSEYDAETYEKFSGSVRSQVQSLRVVLDSLQAKGKERQWLKNQSYGDLDDGKLIEGLTGEKAIYKRRGEKEPELGTPQEKPKRIRLVVDVSGSMYRFNGYDGRLEREMEATLMMMEAFQNYEEKFKYDIIGHSGEDHKLEICKIDKIPANNKERLVILKTMHAHSQFCLSGDNTLTATKHAIDSLAEEEADEHFVILLSDANFDRYGISPRRFGQILRSNDKVNAYAIFIGSLEDQASQLIKELPMGHAFACMDTKTLPQILQQIFTSTMLSSS</sequence>
<feature type="region of interest" description="Disordered" evidence="8">
    <location>
        <begin position="1511"/>
        <end position="1553"/>
    </location>
</feature>
<proteinExistence type="predicted"/>
<feature type="domain" description="VWFA" evidence="9">
    <location>
        <begin position="1694"/>
        <end position="1876"/>
    </location>
</feature>
<dbReference type="Proteomes" id="UP000596742">
    <property type="component" value="Unassembled WGS sequence"/>
</dbReference>
<evidence type="ECO:0000313" key="10">
    <source>
        <dbReference type="EMBL" id="VDI25969.1"/>
    </source>
</evidence>
<dbReference type="EMBL" id="UYJE01004211">
    <property type="protein sequence ID" value="VDI25969.1"/>
    <property type="molecule type" value="Genomic_DNA"/>
</dbReference>